<name>A0A0A9YVL5_LYGHE</name>
<feature type="non-terminal residue" evidence="1">
    <location>
        <position position="130"/>
    </location>
</feature>
<proteinExistence type="predicted"/>
<dbReference type="EMBL" id="GBHO01010014">
    <property type="protein sequence ID" value="JAG33590.1"/>
    <property type="molecule type" value="Transcribed_RNA"/>
</dbReference>
<protein>
    <submittedName>
        <fullName evidence="1">Protein croquemort</fullName>
    </submittedName>
</protein>
<reference evidence="1" key="1">
    <citation type="journal article" date="2014" name="PLoS ONE">
        <title>Transcriptome-Based Identification of ABC Transporters in the Western Tarnished Plant Bug Lygus hesperus.</title>
        <authorList>
            <person name="Hull J.J."/>
            <person name="Chaney K."/>
            <person name="Geib S.M."/>
            <person name="Fabrick J.A."/>
            <person name="Brent C.S."/>
            <person name="Walsh D."/>
            <person name="Lavine L.C."/>
        </authorList>
    </citation>
    <scope>NUCLEOTIDE SEQUENCE</scope>
</reference>
<organism evidence="1">
    <name type="scientific">Lygus hesperus</name>
    <name type="common">Western plant bug</name>
    <dbReference type="NCBI Taxonomy" id="30085"/>
    <lineage>
        <taxon>Eukaryota</taxon>
        <taxon>Metazoa</taxon>
        <taxon>Ecdysozoa</taxon>
        <taxon>Arthropoda</taxon>
        <taxon>Hexapoda</taxon>
        <taxon>Insecta</taxon>
        <taxon>Pterygota</taxon>
        <taxon>Neoptera</taxon>
        <taxon>Paraneoptera</taxon>
        <taxon>Hemiptera</taxon>
        <taxon>Heteroptera</taxon>
        <taxon>Panheteroptera</taxon>
        <taxon>Cimicomorpha</taxon>
        <taxon>Miridae</taxon>
        <taxon>Mirini</taxon>
        <taxon>Lygus</taxon>
    </lineage>
</organism>
<dbReference type="AlphaFoldDB" id="A0A0A9YVL5"/>
<reference evidence="1" key="2">
    <citation type="submission" date="2014-07" db="EMBL/GenBank/DDBJ databases">
        <authorList>
            <person name="Hull J."/>
        </authorList>
    </citation>
    <scope>NUCLEOTIDE SEQUENCE</scope>
</reference>
<accession>A0A0A9YVL5</accession>
<evidence type="ECO:0000313" key="1">
    <source>
        <dbReference type="EMBL" id="JAG33590.1"/>
    </source>
</evidence>
<sequence length="130" mass="14515">MKFLRLTKCLRSLIDVSVLGIRFLPGLDVDNPTSFGCSVSSRFADVLDRSVGSGVDRSSVCNSTDAIGERFAHFDRTFDPGRGVSPERDLEEFSLAWIPTQPLAVKIHAIKKEHDHLISTSPMKENIHRF</sequence>
<gene>
    <name evidence="1" type="primary">crq_0</name>
    <name evidence="1" type="ORF">CM83_9881</name>
</gene>